<dbReference type="EMBL" id="LXQA010488387">
    <property type="protein sequence ID" value="MCI54970.1"/>
    <property type="molecule type" value="Genomic_DNA"/>
</dbReference>
<name>A0A392T4A2_9FABA</name>
<feature type="non-terminal residue" evidence="2">
    <location>
        <position position="94"/>
    </location>
</feature>
<proteinExistence type="predicted"/>
<evidence type="ECO:0000313" key="2">
    <source>
        <dbReference type="EMBL" id="MCI54970.1"/>
    </source>
</evidence>
<keyword evidence="1" id="KW-0175">Coiled coil</keyword>
<accession>A0A392T4A2</accession>
<comment type="caution">
    <text evidence="2">The sequence shown here is derived from an EMBL/GenBank/DDBJ whole genome shotgun (WGS) entry which is preliminary data.</text>
</comment>
<dbReference type="AlphaFoldDB" id="A0A392T4A2"/>
<protein>
    <submittedName>
        <fullName evidence="2">Protein gar2-like</fullName>
    </submittedName>
</protein>
<feature type="coiled-coil region" evidence="1">
    <location>
        <begin position="33"/>
        <end position="60"/>
    </location>
</feature>
<evidence type="ECO:0000313" key="3">
    <source>
        <dbReference type="Proteomes" id="UP000265520"/>
    </source>
</evidence>
<reference evidence="2 3" key="1">
    <citation type="journal article" date="2018" name="Front. Plant Sci.">
        <title>Red Clover (Trifolium pratense) and Zigzag Clover (T. medium) - A Picture of Genomic Similarities and Differences.</title>
        <authorList>
            <person name="Dluhosova J."/>
            <person name="Istvanek J."/>
            <person name="Nedelnik J."/>
            <person name="Repkova J."/>
        </authorList>
    </citation>
    <scope>NUCLEOTIDE SEQUENCE [LARGE SCALE GENOMIC DNA]</scope>
    <source>
        <strain evidence="3">cv. 10/8</strain>
        <tissue evidence="2">Leaf</tissue>
    </source>
</reference>
<evidence type="ECO:0000256" key="1">
    <source>
        <dbReference type="SAM" id="Coils"/>
    </source>
</evidence>
<sequence length="94" mass="10542">GQRIAHAALYEKATAAQNEVERFRASQRPGLGVQECNANITKWEEEIAAFQAQISDRERKISGEKEKRTKIEEAVASTTQEAIDEAAKDGIKYY</sequence>
<feature type="non-terminal residue" evidence="2">
    <location>
        <position position="1"/>
    </location>
</feature>
<keyword evidence="3" id="KW-1185">Reference proteome</keyword>
<dbReference type="Proteomes" id="UP000265520">
    <property type="component" value="Unassembled WGS sequence"/>
</dbReference>
<organism evidence="2 3">
    <name type="scientific">Trifolium medium</name>
    <dbReference type="NCBI Taxonomy" id="97028"/>
    <lineage>
        <taxon>Eukaryota</taxon>
        <taxon>Viridiplantae</taxon>
        <taxon>Streptophyta</taxon>
        <taxon>Embryophyta</taxon>
        <taxon>Tracheophyta</taxon>
        <taxon>Spermatophyta</taxon>
        <taxon>Magnoliopsida</taxon>
        <taxon>eudicotyledons</taxon>
        <taxon>Gunneridae</taxon>
        <taxon>Pentapetalae</taxon>
        <taxon>rosids</taxon>
        <taxon>fabids</taxon>
        <taxon>Fabales</taxon>
        <taxon>Fabaceae</taxon>
        <taxon>Papilionoideae</taxon>
        <taxon>50 kb inversion clade</taxon>
        <taxon>NPAAA clade</taxon>
        <taxon>Hologalegina</taxon>
        <taxon>IRL clade</taxon>
        <taxon>Trifolieae</taxon>
        <taxon>Trifolium</taxon>
    </lineage>
</organism>